<gene>
    <name evidence="3" type="ORF">BDD14_2782</name>
</gene>
<name>A0A4Q7YVA4_9BACT</name>
<evidence type="ECO:0000313" key="3">
    <source>
        <dbReference type="EMBL" id="RZU41274.1"/>
    </source>
</evidence>
<keyword evidence="2" id="KW-0732">Signal</keyword>
<dbReference type="Proteomes" id="UP000292958">
    <property type="component" value="Unassembled WGS sequence"/>
</dbReference>
<feature type="signal peptide" evidence="2">
    <location>
        <begin position="1"/>
        <end position="32"/>
    </location>
</feature>
<proteinExistence type="predicted"/>
<feature type="chain" id="PRO_5020722941" description="DUF2846 domain-containing protein" evidence="2">
    <location>
        <begin position="33"/>
        <end position="152"/>
    </location>
</feature>
<comment type="caution">
    <text evidence="3">The sequence shown here is derived from an EMBL/GenBank/DDBJ whole genome shotgun (WGS) entry which is preliminary data.</text>
</comment>
<dbReference type="AlphaFoldDB" id="A0A4Q7YVA4"/>
<keyword evidence="4" id="KW-1185">Reference proteome</keyword>
<evidence type="ECO:0000256" key="2">
    <source>
        <dbReference type="SAM" id="SignalP"/>
    </source>
</evidence>
<sequence>MNFISLKSVLTPSVLACALTLGLFAPASRASAQTTLHVVADIPFDFRSGSEMMPAGKYEIKALSSHVLVLRGTTQNRSQLLIARGTLTLKPSDRGKLVFHRYGSKYFLYQVWSPGQSDGFELPKGHAEKEAIRAANTPAPTTTELALNEPLR</sequence>
<reference evidence="3 4" key="1">
    <citation type="submission" date="2019-02" db="EMBL/GenBank/DDBJ databases">
        <title>Genomic Encyclopedia of Archaeal and Bacterial Type Strains, Phase II (KMG-II): from individual species to whole genera.</title>
        <authorList>
            <person name="Goeker M."/>
        </authorList>
    </citation>
    <scope>NUCLEOTIDE SEQUENCE [LARGE SCALE GENOMIC DNA]</scope>
    <source>
        <strain evidence="3 4">DSM 18101</strain>
    </source>
</reference>
<protein>
    <recommendedName>
        <fullName evidence="5">DUF2846 domain-containing protein</fullName>
    </recommendedName>
</protein>
<feature type="region of interest" description="Disordered" evidence="1">
    <location>
        <begin position="132"/>
        <end position="152"/>
    </location>
</feature>
<organism evidence="3 4">
    <name type="scientific">Edaphobacter modestus</name>
    <dbReference type="NCBI Taxonomy" id="388466"/>
    <lineage>
        <taxon>Bacteria</taxon>
        <taxon>Pseudomonadati</taxon>
        <taxon>Acidobacteriota</taxon>
        <taxon>Terriglobia</taxon>
        <taxon>Terriglobales</taxon>
        <taxon>Acidobacteriaceae</taxon>
        <taxon>Edaphobacter</taxon>
    </lineage>
</organism>
<dbReference type="EMBL" id="SHKW01000001">
    <property type="protein sequence ID" value="RZU41274.1"/>
    <property type="molecule type" value="Genomic_DNA"/>
</dbReference>
<accession>A0A4Q7YVA4</accession>
<dbReference type="RefSeq" id="WP_130419211.1">
    <property type="nucleotide sequence ID" value="NZ_SHKW01000001.1"/>
</dbReference>
<evidence type="ECO:0000256" key="1">
    <source>
        <dbReference type="SAM" id="MobiDB-lite"/>
    </source>
</evidence>
<evidence type="ECO:0008006" key="5">
    <source>
        <dbReference type="Google" id="ProtNLM"/>
    </source>
</evidence>
<evidence type="ECO:0000313" key="4">
    <source>
        <dbReference type="Proteomes" id="UP000292958"/>
    </source>
</evidence>
<dbReference type="OrthoDB" id="122719at2"/>